<dbReference type="Gene3D" id="3.30.750.24">
    <property type="entry name" value="STAS domain"/>
    <property type="match status" value="1"/>
</dbReference>
<name>A0ABP4E755_9ACTN</name>
<comment type="caution">
    <text evidence="2">The sequence shown here is derived from an EMBL/GenBank/DDBJ whole genome shotgun (WGS) entry which is preliminary data.</text>
</comment>
<dbReference type="Proteomes" id="UP001499987">
    <property type="component" value="Unassembled WGS sequence"/>
</dbReference>
<sequence>MDAELRVTPRPAPAGERRLAVAGQADMDTVHVLEEALGKALGVPPLPAAVVVDCSALAFCASAGLNALLRARLAATAVGVALRLAAPSPQLVRLLRLTEADTVFDIDPADEPPLRESL</sequence>
<evidence type="ECO:0000313" key="2">
    <source>
        <dbReference type="EMBL" id="GAA1096134.1"/>
    </source>
</evidence>
<feature type="domain" description="STAS" evidence="1">
    <location>
        <begin position="19"/>
        <end position="118"/>
    </location>
</feature>
<dbReference type="InterPro" id="IPR036513">
    <property type="entry name" value="STAS_dom_sf"/>
</dbReference>
<gene>
    <name evidence="2" type="ORF">GCM10009663_44140</name>
</gene>
<dbReference type="PROSITE" id="PS50801">
    <property type="entry name" value="STAS"/>
    <property type="match status" value="1"/>
</dbReference>
<proteinExistence type="predicted"/>
<evidence type="ECO:0000259" key="1">
    <source>
        <dbReference type="PROSITE" id="PS50801"/>
    </source>
</evidence>
<dbReference type="CDD" id="cd07043">
    <property type="entry name" value="STAS_anti-anti-sigma_factors"/>
    <property type="match status" value="1"/>
</dbReference>
<dbReference type="InterPro" id="IPR058548">
    <property type="entry name" value="MlaB-like_STAS"/>
</dbReference>
<dbReference type="EMBL" id="BAAALD010000043">
    <property type="protein sequence ID" value="GAA1096134.1"/>
    <property type="molecule type" value="Genomic_DNA"/>
</dbReference>
<dbReference type="SUPFAM" id="SSF52091">
    <property type="entry name" value="SpoIIaa-like"/>
    <property type="match status" value="1"/>
</dbReference>
<reference evidence="3" key="1">
    <citation type="journal article" date="2019" name="Int. J. Syst. Evol. Microbiol.">
        <title>The Global Catalogue of Microorganisms (GCM) 10K type strain sequencing project: providing services to taxonomists for standard genome sequencing and annotation.</title>
        <authorList>
            <consortium name="The Broad Institute Genomics Platform"/>
            <consortium name="The Broad Institute Genome Sequencing Center for Infectious Disease"/>
            <person name="Wu L."/>
            <person name="Ma J."/>
        </authorList>
    </citation>
    <scope>NUCLEOTIDE SEQUENCE [LARGE SCALE GENOMIC DNA]</scope>
    <source>
        <strain evidence="3">JCM 13002</strain>
    </source>
</reference>
<dbReference type="Pfam" id="PF13466">
    <property type="entry name" value="STAS_2"/>
    <property type="match status" value="1"/>
</dbReference>
<keyword evidence="3" id="KW-1185">Reference proteome</keyword>
<dbReference type="InterPro" id="IPR002645">
    <property type="entry name" value="STAS_dom"/>
</dbReference>
<dbReference type="PANTHER" id="PTHR33495">
    <property type="entry name" value="ANTI-SIGMA FACTOR ANTAGONIST TM_1081-RELATED-RELATED"/>
    <property type="match status" value="1"/>
</dbReference>
<dbReference type="RefSeq" id="WP_344625365.1">
    <property type="nucleotide sequence ID" value="NZ_BAAALD010000043.1"/>
</dbReference>
<organism evidence="2 3">
    <name type="scientific">Kitasatospora arboriphila</name>
    <dbReference type="NCBI Taxonomy" id="258052"/>
    <lineage>
        <taxon>Bacteria</taxon>
        <taxon>Bacillati</taxon>
        <taxon>Actinomycetota</taxon>
        <taxon>Actinomycetes</taxon>
        <taxon>Kitasatosporales</taxon>
        <taxon>Streptomycetaceae</taxon>
        <taxon>Kitasatospora</taxon>
    </lineage>
</organism>
<evidence type="ECO:0000313" key="3">
    <source>
        <dbReference type="Proteomes" id="UP001499987"/>
    </source>
</evidence>
<protein>
    <recommendedName>
        <fullName evidence="1">STAS domain-containing protein</fullName>
    </recommendedName>
</protein>
<accession>A0ABP4E755</accession>
<dbReference type="PANTHER" id="PTHR33495:SF2">
    <property type="entry name" value="ANTI-SIGMA FACTOR ANTAGONIST TM_1081-RELATED"/>
    <property type="match status" value="1"/>
</dbReference>